<dbReference type="GO" id="GO:0016422">
    <property type="term" value="F:mRNA (2'-O-methyladenosine-N6-)-methyltransferase activity"/>
    <property type="evidence" value="ECO:0007669"/>
    <property type="project" value="InterPro"/>
</dbReference>
<dbReference type="Pfam" id="PF12237">
    <property type="entry name" value="PCIF1_WW"/>
    <property type="match status" value="1"/>
</dbReference>
<dbReference type="InterPro" id="IPR039881">
    <property type="entry name" value="PCIF1-like"/>
</dbReference>
<dbReference type="InterPro" id="IPR022035">
    <property type="entry name" value="PCIF1_WW"/>
</dbReference>
<accession>A0A6C0EFB0</accession>
<organism evidence="2">
    <name type="scientific">viral metagenome</name>
    <dbReference type="NCBI Taxonomy" id="1070528"/>
    <lineage>
        <taxon>unclassified sequences</taxon>
        <taxon>metagenomes</taxon>
        <taxon>organismal metagenomes</taxon>
    </lineage>
</organism>
<sequence length="480" mass="57773">MSKNLYLFNQHKIIEKPISFSQQENKIKKRYINLYYKNVFNNNLIIRYKKLFTNIDKSMNLEINKPIILDYKYNININSKKNNNISIYNEILREINIHNLIKIFNHNINNFKSIMNFNKIRKIFKYNKLNELVQRWCWLQYYNKTSADNVIPYNKDDNYNYRDFINDFNYILNINIDENHIIFDNLKKNVSSYLKKSYIKYTNLLIQDKKINLLIDKSNDTVTFKILYNNHEIINEININLYNRLFDKFNYFNNTNSKQLDPNIYIFCLIYRYSYIDSGQQQLAIDKRIKDMIKIYGVDFELFGSAINVLSNHYCSLFYDIEKYFGSKGDFFNIEINQGIFWCNPPYDVSLMTNAALKLISIMTNNKNVAFIITIPIWDKYTQLKINTLVNVTKNFNADSNPEDHSDYKIYSLLKPYIKSELIIPKKRIPYFNHRLNKPIYAVNTYMLIVYHNIDTKYVENILNVFDNIVDLDKKDYFII</sequence>
<reference evidence="2" key="1">
    <citation type="journal article" date="2020" name="Nature">
        <title>Giant virus diversity and host interactions through global metagenomics.</title>
        <authorList>
            <person name="Schulz F."/>
            <person name="Roux S."/>
            <person name="Paez-Espino D."/>
            <person name="Jungbluth S."/>
            <person name="Walsh D.A."/>
            <person name="Denef V.J."/>
            <person name="McMahon K.D."/>
            <person name="Konstantinidis K.T."/>
            <person name="Eloe-Fadrosh E.A."/>
            <person name="Kyrpides N.C."/>
            <person name="Woyke T."/>
        </authorList>
    </citation>
    <scope>NUCLEOTIDE SEQUENCE</scope>
    <source>
        <strain evidence="2">GVMAG-M-3300023179-2</strain>
    </source>
</reference>
<proteinExistence type="predicted"/>
<evidence type="ECO:0000259" key="1">
    <source>
        <dbReference type="Pfam" id="PF12237"/>
    </source>
</evidence>
<dbReference type="EMBL" id="MN739805">
    <property type="protein sequence ID" value="QHT26949.1"/>
    <property type="molecule type" value="Genomic_DNA"/>
</dbReference>
<dbReference type="PANTHER" id="PTHR21727:SF0">
    <property type="entry name" value="MRNA (2'-O-METHYLADENOSINE-N(6)-)-METHYLTRANSFERASE"/>
    <property type="match status" value="1"/>
</dbReference>
<dbReference type="PANTHER" id="PTHR21727">
    <property type="entry name" value="PHOSPHORYLATED CTD INTERACTING FACTOR 1"/>
    <property type="match status" value="1"/>
</dbReference>
<protein>
    <recommendedName>
        <fullName evidence="1">PCIF1 WW domain-containing protein</fullName>
    </recommendedName>
</protein>
<feature type="domain" description="PCIF1 WW" evidence="1">
    <location>
        <begin position="245"/>
        <end position="383"/>
    </location>
</feature>
<evidence type="ECO:0000313" key="2">
    <source>
        <dbReference type="EMBL" id="QHT26949.1"/>
    </source>
</evidence>
<name>A0A6C0EFB0_9ZZZZ</name>
<dbReference type="GO" id="GO:0099122">
    <property type="term" value="F:RNA polymerase II C-terminal domain binding"/>
    <property type="evidence" value="ECO:0007669"/>
    <property type="project" value="InterPro"/>
</dbReference>
<dbReference type="AlphaFoldDB" id="A0A6C0EFB0"/>